<dbReference type="RefSeq" id="WP_059954071.1">
    <property type="nucleotide sequence ID" value="NZ_LPBJ01000047.1"/>
</dbReference>
<gene>
    <name evidence="2" type="ORF">WJ96_05210</name>
</gene>
<accession>A0AAW3MWK2</accession>
<keyword evidence="3" id="KW-1185">Reference proteome</keyword>
<keyword evidence="1" id="KW-0732">Signal</keyword>
<evidence type="ECO:0000313" key="2">
    <source>
        <dbReference type="EMBL" id="KVP97970.1"/>
    </source>
</evidence>
<dbReference type="PROSITE" id="PS51257">
    <property type="entry name" value="PROKAR_LIPOPROTEIN"/>
    <property type="match status" value="1"/>
</dbReference>
<organism evidence="2 3">
    <name type="scientific">Burkholderia ubonensis</name>
    <dbReference type="NCBI Taxonomy" id="101571"/>
    <lineage>
        <taxon>Bacteria</taxon>
        <taxon>Pseudomonadati</taxon>
        <taxon>Pseudomonadota</taxon>
        <taxon>Betaproteobacteria</taxon>
        <taxon>Burkholderiales</taxon>
        <taxon>Burkholderiaceae</taxon>
        <taxon>Burkholderia</taxon>
        <taxon>Burkholderia cepacia complex</taxon>
    </lineage>
</organism>
<evidence type="ECO:0000256" key="1">
    <source>
        <dbReference type="SAM" id="SignalP"/>
    </source>
</evidence>
<feature type="signal peptide" evidence="1">
    <location>
        <begin position="1"/>
        <end position="25"/>
    </location>
</feature>
<proteinExistence type="predicted"/>
<feature type="chain" id="PRO_5043610265" description="Lipoprotein" evidence="1">
    <location>
        <begin position="26"/>
        <end position="196"/>
    </location>
</feature>
<name>A0AAW3MWK2_9BURK</name>
<comment type="caution">
    <text evidence="2">The sequence shown here is derived from an EMBL/GenBank/DDBJ whole genome shotgun (WGS) entry which is preliminary data.</text>
</comment>
<dbReference type="AlphaFoldDB" id="A0AAW3MWK2"/>
<dbReference type="Proteomes" id="UP000056453">
    <property type="component" value="Unassembled WGS sequence"/>
</dbReference>
<reference evidence="2 3" key="1">
    <citation type="submission" date="2015-11" db="EMBL/GenBank/DDBJ databases">
        <title>Expanding the genomic diversity of Burkholderia species for the development of highly accurate diagnostics.</title>
        <authorList>
            <person name="Sahl J."/>
            <person name="Keim P."/>
            <person name="Wagner D."/>
        </authorList>
    </citation>
    <scope>NUCLEOTIDE SEQUENCE [LARGE SCALE GENOMIC DNA]</scope>
    <source>
        <strain evidence="2 3">MSMB1808WGS</strain>
    </source>
</reference>
<dbReference type="EMBL" id="LPBJ01000047">
    <property type="protein sequence ID" value="KVP97970.1"/>
    <property type="molecule type" value="Genomic_DNA"/>
</dbReference>
<evidence type="ECO:0008006" key="4">
    <source>
        <dbReference type="Google" id="ProtNLM"/>
    </source>
</evidence>
<protein>
    <recommendedName>
        <fullName evidence="4">Lipoprotein</fullName>
    </recommendedName>
</protein>
<evidence type="ECO:0000313" key="3">
    <source>
        <dbReference type="Proteomes" id="UP000056453"/>
    </source>
</evidence>
<sequence length="196" mass="20438">MYQRTKRIAFSVCTAVALAALSACSGLPSIHAGGPSAVTRSLPAGTMSTEALQALDSHGKLPALDWSAELKGEDKDGNGIRDDVDAILRSGTSGPAWPVKLDSAEQRAAAQQLAVAYQKVATLNAADGAAVTAVRKDLTAALECAQARLHITEETMLTSSLEVYTFNTTSRQKAKEKFWSAVGGSLVVKSNEASCG</sequence>